<evidence type="ECO:0000256" key="5">
    <source>
        <dbReference type="ARBA" id="ARBA00022645"/>
    </source>
</evidence>
<dbReference type="GO" id="GO:0009002">
    <property type="term" value="F:serine-type D-Ala-D-Ala carboxypeptidase activity"/>
    <property type="evidence" value="ECO:0007669"/>
    <property type="project" value="UniProtKB-EC"/>
</dbReference>
<evidence type="ECO:0000256" key="6">
    <source>
        <dbReference type="ARBA" id="ARBA00022670"/>
    </source>
</evidence>
<keyword evidence="10" id="KW-0573">Peptidoglycan synthesis</keyword>
<dbReference type="GO" id="GO:0006508">
    <property type="term" value="P:proteolysis"/>
    <property type="evidence" value="ECO:0007669"/>
    <property type="project" value="UniProtKB-KW"/>
</dbReference>
<dbReference type="Gene3D" id="3.40.710.10">
    <property type="entry name" value="DD-peptidase/beta-lactamase superfamily"/>
    <property type="match status" value="1"/>
</dbReference>
<dbReference type="HOGENOM" id="CLU_027070_8_1_5"/>
<dbReference type="Pfam" id="PF00768">
    <property type="entry name" value="Peptidase_S11"/>
    <property type="match status" value="1"/>
</dbReference>
<dbReference type="SUPFAM" id="SSF69189">
    <property type="entry name" value="Penicillin-binding protein associated domain"/>
    <property type="match status" value="1"/>
</dbReference>
<dbReference type="KEGG" id="efk:P856_523"/>
<dbReference type="Gene3D" id="2.60.410.10">
    <property type="entry name" value="D-Ala-D-Ala carboxypeptidase, C-terminal domain"/>
    <property type="match status" value="1"/>
</dbReference>
<dbReference type="PRINTS" id="PR00725">
    <property type="entry name" value="DADACBPTASE1"/>
</dbReference>
<dbReference type="SUPFAM" id="SSF56601">
    <property type="entry name" value="beta-lactamase/transpeptidase-like"/>
    <property type="match status" value="1"/>
</dbReference>
<dbReference type="UniPathway" id="UPA00219"/>
<keyword evidence="5 17" id="KW-0121">Carboxypeptidase</keyword>
<evidence type="ECO:0000256" key="9">
    <source>
        <dbReference type="ARBA" id="ARBA00022960"/>
    </source>
</evidence>
<dbReference type="InterPro" id="IPR012338">
    <property type="entry name" value="Beta-lactam/transpept-like"/>
</dbReference>
<evidence type="ECO:0000256" key="15">
    <source>
        <dbReference type="RuleBase" id="RU004016"/>
    </source>
</evidence>
<dbReference type="PANTHER" id="PTHR21581">
    <property type="entry name" value="D-ALANYL-D-ALANINE CARBOXYPEPTIDASE"/>
    <property type="match status" value="1"/>
</dbReference>
<accession>V9TS72</accession>
<dbReference type="PANTHER" id="PTHR21581:SF6">
    <property type="entry name" value="TRAFFICKING PROTEIN PARTICLE COMPLEX SUBUNIT 12"/>
    <property type="match status" value="1"/>
</dbReference>
<dbReference type="GO" id="GO:0071555">
    <property type="term" value="P:cell wall organization"/>
    <property type="evidence" value="ECO:0007669"/>
    <property type="project" value="UniProtKB-KW"/>
</dbReference>
<proteinExistence type="inferred from homology"/>
<evidence type="ECO:0000256" key="12">
    <source>
        <dbReference type="ARBA" id="ARBA00034000"/>
    </source>
</evidence>
<keyword evidence="18" id="KW-1185">Reference proteome</keyword>
<protein>
    <recommendedName>
        <fullName evidence="4">serine-type D-Ala-D-Ala carboxypeptidase</fullName>
        <ecNumber evidence="4">3.4.16.4</ecNumber>
    </recommendedName>
</protein>
<dbReference type="OrthoDB" id="9795979at2"/>
<feature type="binding site" evidence="14">
    <location>
        <position position="222"/>
    </location>
    <ligand>
        <name>substrate</name>
    </ligand>
</feature>
<evidence type="ECO:0000256" key="13">
    <source>
        <dbReference type="PIRSR" id="PIRSR618044-1"/>
    </source>
</evidence>
<evidence type="ECO:0000313" key="18">
    <source>
        <dbReference type="Proteomes" id="UP000018700"/>
    </source>
</evidence>
<keyword evidence="8" id="KW-0378">Hydrolase</keyword>
<feature type="domain" description="Peptidase S11 D-Ala-D-Ala carboxypeptidase A C-terminal" evidence="16">
    <location>
        <begin position="272"/>
        <end position="362"/>
    </location>
</feature>
<sequence length="385" mass="43016">MIISTIIRMIYFILFMIILAPSLANATKTSTSAREAILLDYDTGYVLLQKNADTLMQPASITKIMTVLLAFERLADGRLHMQDEIPISEKAWKKGGSKMFVEIGSRVTVHDILRGIIVQSGNDAAIALAEAIAGTENAFAELMNEKASVIGMGQATFCNATGWPDPKHLVTARGLAALAIETIRKFPEYYKIYAEKTFSYNGIRQKNRNPLLYKNIGADGLKTGYTEIAGYGLTASAKRNERRLILVINGLESANRRSREGERLLEWGFREFNNYKLFNPGQTIEQADVWLGEQNTVSLVTERELIITMPCTDRKKMQLSVEYDGPILAPILKGQVLARLRISAPNREDQIVPLVAKNNIGKLEGLNRIARAIQYLIWDSYIAQL</sequence>
<organism evidence="17 18">
    <name type="scientific">Candidatus Endolissoclinum faulkneri L5</name>
    <dbReference type="NCBI Taxonomy" id="1401328"/>
    <lineage>
        <taxon>Bacteria</taxon>
        <taxon>Pseudomonadati</taxon>
        <taxon>Pseudomonadota</taxon>
        <taxon>Alphaproteobacteria</taxon>
        <taxon>Rhodospirillales</taxon>
        <taxon>Rhodospirillaceae</taxon>
        <taxon>Candidatus Endolissoclinum</taxon>
    </lineage>
</organism>
<evidence type="ECO:0000313" key="17">
    <source>
        <dbReference type="EMBL" id="AHC73739.1"/>
    </source>
</evidence>
<dbReference type="InterPro" id="IPR012907">
    <property type="entry name" value="Peptidase_S11_C"/>
</dbReference>
<evidence type="ECO:0000256" key="2">
    <source>
        <dbReference type="ARBA" id="ARBA00004752"/>
    </source>
</evidence>
<comment type="catalytic activity">
    <reaction evidence="12">
        <text>Preferential cleavage: (Ac)2-L-Lys-D-Ala-|-D-Ala. Also transpeptidation of peptidyl-alanyl moieties that are N-acyl substituents of D-alanine.</text>
        <dbReference type="EC" id="3.4.16.4"/>
    </reaction>
</comment>
<comment type="function">
    <text evidence="1">Removes C-terminal D-alanyl residues from sugar-peptide cell wall precursors.</text>
</comment>
<evidence type="ECO:0000256" key="1">
    <source>
        <dbReference type="ARBA" id="ARBA00003217"/>
    </source>
</evidence>
<dbReference type="InterPro" id="IPR015956">
    <property type="entry name" value="Peniciliin-bd_prot_C_sf"/>
</dbReference>
<evidence type="ECO:0000256" key="7">
    <source>
        <dbReference type="ARBA" id="ARBA00022729"/>
    </source>
</evidence>
<dbReference type="SMART" id="SM00936">
    <property type="entry name" value="PBP5_C"/>
    <property type="match status" value="1"/>
</dbReference>
<dbReference type="STRING" id="1401328.P856_523"/>
<name>V9TS72_9PROT</name>
<dbReference type="EC" id="3.4.16.4" evidence="4"/>
<evidence type="ECO:0000256" key="11">
    <source>
        <dbReference type="ARBA" id="ARBA00023316"/>
    </source>
</evidence>
<keyword evidence="6" id="KW-0645">Protease</keyword>
<evidence type="ECO:0000256" key="8">
    <source>
        <dbReference type="ARBA" id="ARBA00022801"/>
    </source>
</evidence>
<evidence type="ECO:0000256" key="4">
    <source>
        <dbReference type="ARBA" id="ARBA00012448"/>
    </source>
</evidence>
<comment type="similarity">
    <text evidence="3 15">Belongs to the peptidase S11 family.</text>
</comment>
<feature type="active site" evidence="13">
    <location>
        <position position="120"/>
    </location>
</feature>
<feature type="active site" description="Proton acceptor" evidence="13">
    <location>
        <position position="63"/>
    </location>
</feature>
<dbReference type="InterPro" id="IPR018044">
    <property type="entry name" value="Peptidase_S11"/>
</dbReference>
<dbReference type="InterPro" id="IPR037167">
    <property type="entry name" value="Peptidase_S11_C_sf"/>
</dbReference>
<comment type="pathway">
    <text evidence="2">Cell wall biogenesis; peptidoglycan biosynthesis.</text>
</comment>
<dbReference type="GO" id="GO:0009252">
    <property type="term" value="P:peptidoglycan biosynthetic process"/>
    <property type="evidence" value="ECO:0007669"/>
    <property type="project" value="UniProtKB-UniPathway"/>
</dbReference>
<evidence type="ECO:0000256" key="10">
    <source>
        <dbReference type="ARBA" id="ARBA00022984"/>
    </source>
</evidence>
<dbReference type="EMBL" id="CP006745">
    <property type="protein sequence ID" value="AHC73739.1"/>
    <property type="molecule type" value="Genomic_DNA"/>
</dbReference>
<evidence type="ECO:0000256" key="3">
    <source>
        <dbReference type="ARBA" id="ARBA00007164"/>
    </source>
</evidence>
<dbReference type="GO" id="GO:0008360">
    <property type="term" value="P:regulation of cell shape"/>
    <property type="evidence" value="ECO:0007669"/>
    <property type="project" value="UniProtKB-KW"/>
</dbReference>
<keyword evidence="7" id="KW-0732">Signal</keyword>
<dbReference type="AlphaFoldDB" id="V9TS72"/>
<dbReference type="Proteomes" id="UP000018700">
    <property type="component" value="Chromosome"/>
</dbReference>
<dbReference type="InterPro" id="IPR001967">
    <property type="entry name" value="Peptidase_S11_N"/>
</dbReference>
<gene>
    <name evidence="17" type="primary">dacC</name>
    <name evidence="17" type="ORF">P856_523</name>
</gene>
<reference evidence="17 18" key="1">
    <citation type="journal article" date="2013" name="PLoS ONE">
        <title>Bacterial endosymbiosis in a chordate host: long-term co-evolution and conservation of secondary metabolism.</title>
        <authorList>
            <person name="Kwan J.C."/>
            <person name="Schmidt E.W."/>
        </authorList>
    </citation>
    <scope>NUCLEOTIDE SEQUENCE [LARGE SCALE GENOMIC DNA]</scope>
    <source>
        <strain evidence="18">faulkneri L5</strain>
    </source>
</reference>
<keyword evidence="9" id="KW-0133">Cell shape</keyword>
<feature type="active site" description="Acyl-ester intermediate" evidence="13">
    <location>
        <position position="60"/>
    </location>
</feature>
<dbReference type="PATRIC" id="fig|1401328.3.peg.517"/>
<evidence type="ECO:0000259" key="16">
    <source>
        <dbReference type="SMART" id="SM00936"/>
    </source>
</evidence>
<dbReference type="Pfam" id="PF07943">
    <property type="entry name" value="PBP5_C"/>
    <property type="match status" value="1"/>
</dbReference>
<keyword evidence="11" id="KW-0961">Cell wall biogenesis/degradation</keyword>
<dbReference type="eggNOG" id="COG1686">
    <property type="taxonomic scope" value="Bacteria"/>
</dbReference>
<evidence type="ECO:0000256" key="14">
    <source>
        <dbReference type="PIRSR" id="PIRSR618044-2"/>
    </source>
</evidence>